<keyword evidence="1" id="KW-0812">Transmembrane</keyword>
<evidence type="ECO:0000313" key="4">
    <source>
        <dbReference type="Proteomes" id="UP001200110"/>
    </source>
</evidence>
<comment type="caution">
    <text evidence="3">The sequence shown here is derived from an EMBL/GenBank/DDBJ whole genome shotgun (WGS) entry which is preliminary data.</text>
</comment>
<evidence type="ECO:0000259" key="2">
    <source>
        <dbReference type="Pfam" id="PF10756"/>
    </source>
</evidence>
<protein>
    <submittedName>
        <fullName evidence="3">PH domain-containing protein</fullName>
    </submittedName>
</protein>
<keyword evidence="1" id="KW-1133">Transmembrane helix</keyword>
<reference evidence="3 4" key="1">
    <citation type="submission" date="2022-01" db="EMBL/GenBank/DDBJ databases">
        <authorList>
            <person name="Huang Y."/>
        </authorList>
    </citation>
    <scope>NUCLEOTIDE SEQUENCE [LARGE SCALE GENOMIC DNA]</scope>
    <source>
        <strain evidence="3 4">HY366</strain>
    </source>
</reference>
<name>A0ABS9IU72_9ACTN</name>
<accession>A0ABS9IU72</accession>
<sequence>MEPVHKEWAPPALAGVALIVGGVALAAAAAASYTDPAATVFLAVAALGLIAAGTVMLVRRPRLTLDPGPTLTVRTLTGRITLTADDVQRVSTLRTRRLAAHSRQLLIDLPDDRLLIFGRWDLGAAPGAVADDLRDAGFRVEER</sequence>
<organism evidence="3 4">
    <name type="scientific">Gordonia liuliyuniae</name>
    <dbReference type="NCBI Taxonomy" id="2911517"/>
    <lineage>
        <taxon>Bacteria</taxon>
        <taxon>Bacillati</taxon>
        <taxon>Actinomycetota</taxon>
        <taxon>Actinomycetes</taxon>
        <taxon>Mycobacteriales</taxon>
        <taxon>Gordoniaceae</taxon>
        <taxon>Gordonia</taxon>
    </lineage>
</organism>
<dbReference type="Proteomes" id="UP001200110">
    <property type="component" value="Unassembled WGS sequence"/>
</dbReference>
<evidence type="ECO:0000256" key="1">
    <source>
        <dbReference type="SAM" id="Phobius"/>
    </source>
</evidence>
<feature type="transmembrane region" description="Helical" evidence="1">
    <location>
        <begin position="37"/>
        <end position="58"/>
    </location>
</feature>
<feature type="domain" description="Low molecular weight protein antigen 6 PH" evidence="2">
    <location>
        <begin position="60"/>
        <end position="137"/>
    </location>
</feature>
<evidence type="ECO:0000313" key="3">
    <source>
        <dbReference type="EMBL" id="MCF8589109.1"/>
    </source>
</evidence>
<dbReference type="Pfam" id="PF10756">
    <property type="entry name" value="bPH_6"/>
    <property type="match status" value="1"/>
</dbReference>
<proteinExistence type="predicted"/>
<dbReference type="EMBL" id="JAKKOR010000008">
    <property type="protein sequence ID" value="MCF8589109.1"/>
    <property type="molecule type" value="Genomic_DNA"/>
</dbReference>
<dbReference type="RefSeq" id="WP_236998347.1">
    <property type="nucleotide sequence ID" value="NZ_JAKKOR010000008.1"/>
</dbReference>
<dbReference type="InterPro" id="IPR019692">
    <property type="entry name" value="CFP-6_PH"/>
</dbReference>
<keyword evidence="1" id="KW-0472">Membrane</keyword>
<gene>
    <name evidence="3" type="ORF">L5G33_11625</name>
</gene>
<keyword evidence="4" id="KW-1185">Reference proteome</keyword>
<feature type="transmembrane region" description="Helical" evidence="1">
    <location>
        <begin position="12"/>
        <end position="31"/>
    </location>
</feature>